<dbReference type="GO" id="GO:0022904">
    <property type="term" value="P:respiratory electron transport chain"/>
    <property type="evidence" value="ECO:0007669"/>
    <property type="project" value="TreeGrafter"/>
</dbReference>
<dbReference type="GO" id="GO:0051537">
    <property type="term" value="F:2 iron, 2 sulfur cluster binding"/>
    <property type="evidence" value="ECO:0007669"/>
    <property type="project" value="UniProtKB-KW"/>
</dbReference>
<dbReference type="InterPro" id="IPR017896">
    <property type="entry name" value="4Fe4S_Fe-S-bd"/>
</dbReference>
<sequence length="347" mass="38802">MSKREFRIWRGDTEGGELTDYQVEVNEGEVVLDVIHRLQATQTPDLACRWNCKAGKCGSCSVEINGKPRLACMTRMSTFEEEETVTVTPLRTFPIIRDLVTNVSYNYTKARETPAFAPPPELAPGEYRMQQVDVERSQEFRKCIECFLCQTVCHVIRDHEENKEAFSGPRMFIRAAELDMHPLDDRTDRAEQASHQQGIGYCNITKCCTEVCPEHIKITDNAIIPMKERVVDRRYDPLVWLGRKILRRDQVEQQATAGSAAAGVSGSPGTPGGEAGPVHYAAEPTPGGLSFAQEIPAPQPPVLDADGKLPMTETRFDKPGPASPFGEDVTFPVDPQQLNYRYWQAQA</sequence>
<evidence type="ECO:0000256" key="4">
    <source>
        <dbReference type="ARBA" id="ARBA00009433"/>
    </source>
</evidence>
<dbReference type="CDD" id="cd00207">
    <property type="entry name" value="fer2"/>
    <property type="match status" value="1"/>
</dbReference>
<comment type="similarity">
    <text evidence="4">Belongs to the succinate dehydrogenase/fumarate reductase iron-sulfur protein family.</text>
</comment>
<keyword evidence="10" id="KW-0411">Iron-sulfur</keyword>
<keyword evidence="8" id="KW-0560">Oxidoreductase</keyword>
<evidence type="ECO:0000256" key="3">
    <source>
        <dbReference type="ARBA" id="ARBA00005163"/>
    </source>
</evidence>
<evidence type="ECO:0000259" key="13">
    <source>
        <dbReference type="PROSITE" id="PS51085"/>
    </source>
</evidence>
<evidence type="ECO:0000313" key="15">
    <source>
        <dbReference type="Proteomes" id="UP000662857"/>
    </source>
</evidence>
<evidence type="ECO:0000256" key="8">
    <source>
        <dbReference type="ARBA" id="ARBA00023002"/>
    </source>
</evidence>
<dbReference type="PROSITE" id="PS51085">
    <property type="entry name" value="2FE2S_FER_2"/>
    <property type="match status" value="1"/>
</dbReference>
<name>A0A895YCA0_9ACTN</name>
<dbReference type="SUPFAM" id="SSF54292">
    <property type="entry name" value="2Fe-2S ferredoxin-like"/>
    <property type="match status" value="1"/>
</dbReference>
<dbReference type="GO" id="GO:0006099">
    <property type="term" value="P:tricarboxylic acid cycle"/>
    <property type="evidence" value="ECO:0007669"/>
    <property type="project" value="InterPro"/>
</dbReference>
<evidence type="ECO:0000256" key="7">
    <source>
        <dbReference type="ARBA" id="ARBA00022723"/>
    </source>
</evidence>
<dbReference type="GO" id="GO:0005886">
    <property type="term" value="C:plasma membrane"/>
    <property type="evidence" value="ECO:0007669"/>
    <property type="project" value="TreeGrafter"/>
</dbReference>
<comment type="cofactor">
    <cofactor evidence="1">
        <name>[3Fe-4S] cluster</name>
        <dbReference type="ChEBI" id="CHEBI:21137"/>
    </cofactor>
</comment>
<dbReference type="SUPFAM" id="SSF46548">
    <property type="entry name" value="alpha-helical ferredoxin"/>
    <property type="match status" value="1"/>
</dbReference>
<feature type="domain" description="2Fe-2S ferredoxin-type" evidence="13">
    <location>
        <begin position="4"/>
        <end position="91"/>
    </location>
</feature>
<dbReference type="InterPro" id="IPR036010">
    <property type="entry name" value="2Fe-2S_ferredoxin-like_sf"/>
</dbReference>
<evidence type="ECO:0000256" key="5">
    <source>
        <dbReference type="ARBA" id="ARBA00022485"/>
    </source>
</evidence>
<dbReference type="Proteomes" id="UP000662857">
    <property type="component" value="Chromosome"/>
</dbReference>
<dbReference type="GO" id="GO:0046872">
    <property type="term" value="F:metal ion binding"/>
    <property type="evidence" value="ECO:0007669"/>
    <property type="project" value="UniProtKB-KW"/>
</dbReference>
<dbReference type="GO" id="GO:0009055">
    <property type="term" value="F:electron transfer activity"/>
    <property type="evidence" value="ECO:0007669"/>
    <property type="project" value="InterPro"/>
</dbReference>
<keyword evidence="9" id="KW-0408">Iron</keyword>
<dbReference type="GO" id="GO:0016491">
    <property type="term" value="F:oxidoreductase activity"/>
    <property type="evidence" value="ECO:0007669"/>
    <property type="project" value="UniProtKB-KW"/>
</dbReference>
<dbReference type="KEGG" id="nhy:JQS43_20285"/>
<evidence type="ECO:0000256" key="2">
    <source>
        <dbReference type="ARBA" id="ARBA00001966"/>
    </source>
</evidence>
<dbReference type="InterPro" id="IPR009051">
    <property type="entry name" value="Helical_ferredxn"/>
</dbReference>
<keyword evidence="5" id="KW-0004">4Fe-4S</keyword>
<dbReference type="InterPro" id="IPR025192">
    <property type="entry name" value="Succ_DH/fum_Rdtase_N"/>
</dbReference>
<evidence type="ECO:0000256" key="1">
    <source>
        <dbReference type="ARBA" id="ARBA00001927"/>
    </source>
</evidence>
<dbReference type="GO" id="GO:0051539">
    <property type="term" value="F:4 iron, 4 sulfur cluster binding"/>
    <property type="evidence" value="ECO:0007669"/>
    <property type="project" value="UniProtKB-KW"/>
</dbReference>
<dbReference type="InterPro" id="IPR006058">
    <property type="entry name" value="2Fe2S_fd_BS"/>
</dbReference>
<keyword evidence="6" id="KW-0001">2Fe-2S</keyword>
<dbReference type="NCBIfam" id="NF009052">
    <property type="entry name" value="PRK12386.1"/>
    <property type="match status" value="1"/>
</dbReference>
<feature type="compositionally biased region" description="Low complexity" evidence="12">
    <location>
        <begin position="256"/>
        <end position="268"/>
    </location>
</feature>
<keyword evidence="15" id="KW-1185">Reference proteome</keyword>
<comment type="pathway">
    <text evidence="3">Carbohydrate metabolism; tricarboxylic acid cycle.</text>
</comment>
<dbReference type="Pfam" id="PF13183">
    <property type="entry name" value="Fer4_8"/>
    <property type="match status" value="1"/>
</dbReference>
<protein>
    <submittedName>
        <fullName evidence="14">Succinate dehydrogenase/fumarate reductase iron-sulfur subunit</fullName>
    </submittedName>
</protein>
<dbReference type="InterPro" id="IPR012675">
    <property type="entry name" value="Beta-grasp_dom_sf"/>
</dbReference>
<gene>
    <name evidence="14" type="ORF">JQS43_20285</name>
</gene>
<organism evidence="14 15">
    <name type="scientific">Natronosporangium hydrolyticum</name>
    <dbReference type="NCBI Taxonomy" id="2811111"/>
    <lineage>
        <taxon>Bacteria</taxon>
        <taxon>Bacillati</taxon>
        <taxon>Actinomycetota</taxon>
        <taxon>Actinomycetes</taxon>
        <taxon>Micromonosporales</taxon>
        <taxon>Micromonosporaceae</taxon>
        <taxon>Natronosporangium</taxon>
    </lineage>
</organism>
<dbReference type="Gene3D" id="1.10.1060.10">
    <property type="entry name" value="Alpha-helical ferredoxin"/>
    <property type="match status" value="1"/>
</dbReference>
<dbReference type="EMBL" id="CP070499">
    <property type="protein sequence ID" value="QSB13865.1"/>
    <property type="molecule type" value="Genomic_DNA"/>
</dbReference>
<dbReference type="Gene3D" id="3.10.20.30">
    <property type="match status" value="1"/>
</dbReference>
<keyword evidence="7" id="KW-0479">Metal-binding</keyword>
<dbReference type="PANTHER" id="PTHR11921:SF29">
    <property type="entry name" value="SUCCINATE DEHYDROGENASE [UBIQUINONE] IRON-SULFUR SUBUNIT, MITOCHONDRIAL"/>
    <property type="match status" value="1"/>
</dbReference>
<dbReference type="AlphaFoldDB" id="A0A895YCA0"/>
<accession>A0A895YCA0</accession>
<dbReference type="InterPro" id="IPR050573">
    <property type="entry name" value="SDH/FRD_Iron-Sulfur"/>
</dbReference>
<evidence type="ECO:0000256" key="10">
    <source>
        <dbReference type="ARBA" id="ARBA00023014"/>
    </source>
</evidence>
<evidence type="ECO:0000256" key="11">
    <source>
        <dbReference type="ARBA" id="ARBA00034078"/>
    </source>
</evidence>
<dbReference type="RefSeq" id="WP_239675977.1">
    <property type="nucleotide sequence ID" value="NZ_CP070499.1"/>
</dbReference>
<comment type="cofactor">
    <cofactor evidence="11">
        <name>[2Fe-2S] cluster</name>
        <dbReference type="ChEBI" id="CHEBI:190135"/>
    </cofactor>
</comment>
<dbReference type="PANTHER" id="PTHR11921">
    <property type="entry name" value="SUCCINATE DEHYDROGENASE IRON-SULFUR PROTEIN"/>
    <property type="match status" value="1"/>
</dbReference>
<evidence type="ECO:0000256" key="6">
    <source>
        <dbReference type="ARBA" id="ARBA00022714"/>
    </source>
</evidence>
<reference evidence="14" key="1">
    <citation type="submission" date="2021-02" db="EMBL/GenBank/DDBJ databases">
        <title>Natrosporangium hydrolyticum gen. nov., sp. nov, a haloalkaliphilic actinobacterium from a soda solonchak soil.</title>
        <authorList>
            <person name="Sorokin D.Y."/>
            <person name="Khijniak T.V."/>
            <person name="Zakharycheva A.P."/>
            <person name="Boueva O.V."/>
            <person name="Ariskina E.V."/>
            <person name="Hahnke R.L."/>
            <person name="Bunk B."/>
            <person name="Sproer C."/>
            <person name="Schumann P."/>
            <person name="Evtushenko L.I."/>
            <person name="Kublanov I.V."/>
        </authorList>
    </citation>
    <scope>NUCLEOTIDE SEQUENCE</scope>
    <source>
        <strain evidence="14">DSM 106523</strain>
    </source>
</reference>
<feature type="region of interest" description="Disordered" evidence="12">
    <location>
        <begin position="256"/>
        <end position="298"/>
    </location>
</feature>
<comment type="cofactor">
    <cofactor evidence="2">
        <name>[4Fe-4S] cluster</name>
        <dbReference type="ChEBI" id="CHEBI:49883"/>
    </cofactor>
</comment>
<feature type="region of interest" description="Disordered" evidence="12">
    <location>
        <begin position="310"/>
        <end position="331"/>
    </location>
</feature>
<evidence type="ECO:0000256" key="12">
    <source>
        <dbReference type="SAM" id="MobiDB-lite"/>
    </source>
</evidence>
<dbReference type="NCBIfam" id="TIGR00384">
    <property type="entry name" value="dhsB"/>
    <property type="match status" value="1"/>
</dbReference>
<dbReference type="InterPro" id="IPR004489">
    <property type="entry name" value="Succ_DH/fum_Rdtase_Fe-S"/>
</dbReference>
<dbReference type="PROSITE" id="PS00197">
    <property type="entry name" value="2FE2S_FER_1"/>
    <property type="match status" value="1"/>
</dbReference>
<evidence type="ECO:0000313" key="14">
    <source>
        <dbReference type="EMBL" id="QSB13865.1"/>
    </source>
</evidence>
<dbReference type="Pfam" id="PF13085">
    <property type="entry name" value="Fer2_3"/>
    <property type="match status" value="1"/>
</dbReference>
<dbReference type="InterPro" id="IPR001041">
    <property type="entry name" value="2Fe-2S_ferredoxin-type"/>
</dbReference>
<proteinExistence type="inferred from homology"/>
<evidence type="ECO:0000256" key="9">
    <source>
        <dbReference type="ARBA" id="ARBA00023004"/>
    </source>
</evidence>